<dbReference type="PANTHER" id="PTHR43201">
    <property type="entry name" value="ACYL-COA SYNTHETASE"/>
    <property type="match status" value="1"/>
</dbReference>
<dbReference type="Pfam" id="PF13193">
    <property type="entry name" value="AMP-binding_C"/>
    <property type="match status" value="1"/>
</dbReference>
<comment type="similarity">
    <text evidence="1">Belongs to the ATP-dependent AMP-binding enzyme family.</text>
</comment>
<protein>
    <submittedName>
        <fullName evidence="5">2-succinylbenzoate--CoA ligase</fullName>
        <ecNumber evidence="5">6.2.1.26</ecNumber>
    </submittedName>
</protein>
<dbReference type="Gene3D" id="3.40.50.12780">
    <property type="entry name" value="N-terminal domain of ligase-like"/>
    <property type="match status" value="1"/>
</dbReference>
<evidence type="ECO:0000259" key="4">
    <source>
        <dbReference type="Pfam" id="PF13193"/>
    </source>
</evidence>
<name>A0ABM9CP10_9BACL</name>
<dbReference type="Pfam" id="PF00501">
    <property type="entry name" value="AMP-binding"/>
    <property type="match status" value="1"/>
</dbReference>
<dbReference type="GO" id="GO:0008756">
    <property type="term" value="F:o-succinylbenzoate-CoA ligase activity"/>
    <property type="evidence" value="ECO:0007669"/>
    <property type="project" value="UniProtKB-EC"/>
</dbReference>
<keyword evidence="2 5" id="KW-0436">Ligase</keyword>
<keyword evidence="6" id="KW-1185">Reference proteome</keyword>
<dbReference type="InterPro" id="IPR045851">
    <property type="entry name" value="AMP-bd_C_sf"/>
</dbReference>
<dbReference type="EC" id="6.2.1.26" evidence="5"/>
<dbReference type="InterPro" id="IPR042099">
    <property type="entry name" value="ANL_N_sf"/>
</dbReference>
<organism evidence="5 6">
    <name type="scientific">Paenibacillus plantiphilus</name>
    <dbReference type="NCBI Taxonomy" id="2905650"/>
    <lineage>
        <taxon>Bacteria</taxon>
        <taxon>Bacillati</taxon>
        <taxon>Bacillota</taxon>
        <taxon>Bacilli</taxon>
        <taxon>Bacillales</taxon>
        <taxon>Paenibacillaceae</taxon>
        <taxon>Paenibacillus</taxon>
    </lineage>
</organism>
<feature type="domain" description="AMP-binding enzyme C-terminal" evidence="4">
    <location>
        <begin position="344"/>
        <end position="417"/>
    </location>
</feature>
<comment type="caution">
    <text evidence="5">The sequence shown here is derived from an EMBL/GenBank/DDBJ whole genome shotgun (WGS) entry which is preliminary data.</text>
</comment>
<dbReference type="InterPro" id="IPR000873">
    <property type="entry name" value="AMP-dep_synth/lig_dom"/>
</dbReference>
<dbReference type="CDD" id="cd04433">
    <property type="entry name" value="AFD_class_I"/>
    <property type="match status" value="1"/>
</dbReference>
<evidence type="ECO:0000313" key="5">
    <source>
        <dbReference type="EMBL" id="CAH1218711.1"/>
    </source>
</evidence>
<dbReference type="Proteomes" id="UP000838686">
    <property type="component" value="Unassembled WGS sequence"/>
</dbReference>
<sequence length="439" mass="46973">MLTINREEVGLALFSARLRAMQDMEPIARSGGSRIALCLKDPIDVIAAILALRERGASVLLIHGDTPPDRAQQLAVEAGCRAMMLQSAQALVQLQPHLEGQGAAEQLLQSDVEPSLLQYSSGTTGNAKLVRRSWQEVEREIDAYNAALGEAAGCKPVVLAPVSHSYGLICGVLAALKRGIAPVVVTNSNPKFALGIIRDTPEHLVYGVPLLHHVIAGIAPEGFRFHRLMSSGASMPQPLLHLLERMTDVAVMGQYGCSEVGCISVAQQMTSAADLGKPLSHLTVSTSDQAAMPAEIVISANISGGTVDIATGDLGYRASDGSLIYISRMDDVINIGGQKVFPLEVEERIAQLPGIKEAAVYRGMHPIMGESVKAIAVADGGVLPSDIRAWCQEGLPSFKVPSEIRMAYKLPRTATGKLSRRWIQELEEKGELETYDGMS</sequence>
<evidence type="ECO:0000313" key="6">
    <source>
        <dbReference type="Proteomes" id="UP000838686"/>
    </source>
</evidence>
<evidence type="ECO:0000259" key="3">
    <source>
        <dbReference type="Pfam" id="PF00501"/>
    </source>
</evidence>
<dbReference type="RefSeq" id="WP_236344935.1">
    <property type="nucleotide sequence ID" value="NZ_CAKMMF010000031.1"/>
</dbReference>
<accession>A0ABM9CP10</accession>
<reference evidence="5" key="1">
    <citation type="submission" date="2022-01" db="EMBL/GenBank/DDBJ databases">
        <authorList>
            <person name="Criscuolo A."/>
        </authorList>
    </citation>
    <scope>NUCLEOTIDE SEQUENCE</scope>
    <source>
        <strain evidence="5">CIP111893</strain>
    </source>
</reference>
<evidence type="ECO:0000256" key="2">
    <source>
        <dbReference type="ARBA" id="ARBA00022598"/>
    </source>
</evidence>
<evidence type="ECO:0000256" key="1">
    <source>
        <dbReference type="ARBA" id="ARBA00006432"/>
    </source>
</evidence>
<dbReference type="SUPFAM" id="SSF56801">
    <property type="entry name" value="Acetyl-CoA synthetase-like"/>
    <property type="match status" value="1"/>
</dbReference>
<dbReference type="PROSITE" id="PS00455">
    <property type="entry name" value="AMP_BINDING"/>
    <property type="match status" value="1"/>
</dbReference>
<dbReference type="InterPro" id="IPR025110">
    <property type="entry name" value="AMP-bd_C"/>
</dbReference>
<proteinExistence type="inferred from homology"/>
<gene>
    <name evidence="5" type="primary">menE</name>
    <name evidence="5" type="ORF">PAECIP111893_04472</name>
</gene>
<dbReference type="InterPro" id="IPR020845">
    <property type="entry name" value="AMP-binding_CS"/>
</dbReference>
<feature type="domain" description="AMP-dependent synthetase/ligase" evidence="3">
    <location>
        <begin position="32"/>
        <end position="289"/>
    </location>
</feature>
<dbReference type="PANTHER" id="PTHR43201:SF5">
    <property type="entry name" value="MEDIUM-CHAIN ACYL-COA LIGASE ACSF2, MITOCHONDRIAL"/>
    <property type="match status" value="1"/>
</dbReference>
<dbReference type="Gene3D" id="3.30.300.30">
    <property type="match status" value="1"/>
</dbReference>
<dbReference type="EMBL" id="CAKMMF010000031">
    <property type="protein sequence ID" value="CAH1218711.1"/>
    <property type="molecule type" value="Genomic_DNA"/>
</dbReference>